<accession>A0A1B1K5P9</accession>
<organism evidence="1 2">
    <name type="scientific">Rhodococcus opacus</name>
    <name type="common">Nocardia opaca</name>
    <dbReference type="NCBI Taxonomy" id="37919"/>
    <lineage>
        <taxon>Bacteria</taxon>
        <taxon>Bacillati</taxon>
        <taxon>Actinomycetota</taxon>
        <taxon>Actinomycetes</taxon>
        <taxon>Mycobacteriales</taxon>
        <taxon>Nocardiaceae</taxon>
        <taxon>Rhodococcus</taxon>
    </lineage>
</organism>
<dbReference type="Proteomes" id="UP000186108">
    <property type="component" value="Chromosome"/>
</dbReference>
<sequence length="194" mass="21626">MSYPTLTRQIRDRKLRPICEACATATDRANAIIDHPPGLQAILHRNLMPRPPVSDLFGAAGRRWLFRQELPEDEHHAIGALLRQLDFLGSELATADRELAIEALADPVVRHLMTIPGVEAVVGLSSASLPSPPALRAHARRGPGYDYNDKQLRRHEREVIEVAERAYETLIAGWQPRRPNHNAPAAFRGRFSGS</sequence>
<evidence type="ECO:0000313" key="2">
    <source>
        <dbReference type="Proteomes" id="UP000186108"/>
    </source>
</evidence>
<evidence type="ECO:0000313" key="1">
    <source>
        <dbReference type="EMBL" id="ANS27963.1"/>
    </source>
</evidence>
<dbReference type="AlphaFoldDB" id="A0A1B1K5P9"/>
<protein>
    <submittedName>
        <fullName evidence="1">Uncharacterized protein</fullName>
    </submittedName>
</protein>
<dbReference type="EMBL" id="CP009111">
    <property type="protein sequence ID" value="ANS27963.1"/>
    <property type="molecule type" value="Genomic_DNA"/>
</dbReference>
<name>A0A1B1K5P9_RHOOP</name>
<dbReference type="PATRIC" id="fig|37919.13.peg.3386"/>
<reference evidence="1 2" key="1">
    <citation type="submission" date="2014-07" db="EMBL/GenBank/DDBJ databases">
        <authorList>
            <person name="Zhang J.E."/>
            <person name="Yang H."/>
            <person name="Guo J."/>
            <person name="Deng Z."/>
            <person name="Luo H."/>
            <person name="Luo M."/>
            <person name="Zhao B."/>
        </authorList>
    </citation>
    <scope>NUCLEOTIDE SEQUENCE [LARGE SCALE GENOMIC DNA]</scope>
    <source>
        <strain evidence="1 2">1CP</strain>
    </source>
</reference>
<proteinExistence type="predicted"/>
<gene>
    <name evidence="1" type="ORF">R1CP_16375</name>
</gene>